<accession>A0A5N6QJH6</accession>
<dbReference type="OrthoDB" id="9988524at2759"/>
<organism evidence="1 2">
    <name type="scientific">Carpinus fangiana</name>
    <dbReference type="NCBI Taxonomy" id="176857"/>
    <lineage>
        <taxon>Eukaryota</taxon>
        <taxon>Viridiplantae</taxon>
        <taxon>Streptophyta</taxon>
        <taxon>Embryophyta</taxon>
        <taxon>Tracheophyta</taxon>
        <taxon>Spermatophyta</taxon>
        <taxon>Magnoliopsida</taxon>
        <taxon>eudicotyledons</taxon>
        <taxon>Gunneridae</taxon>
        <taxon>Pentapetalae</taxon>
        <taxon>rosids</taxon>
        <taxon>fabids</taxon>
        <taxon>Fagales</taxon>
        <taxon>Betulaceae</taxon>
        <taxon>Carpinus</taxon>
    </lineage>
</organism>
<dbReference type="InterPro" id="IPR029058">
    <property type="entry name" value="AB_hydrolase_fold"/>
</dbReference>
<keyword evidence="2" id="KW-1185">Reference proteome</keyword>
<gene>
    <name evidence="1" type="ORF">FH972_003071</name>
</gene>
<protein>
    <recommendedName>
        <fullName evidence="3">Serine aminopeptidase S33 domain-containing protein</fullName>
    </recommendedName>
</protein>
<proteinExistence type="predicted"/>
<sequence length="295" mass="33805">MESLVCGRHAVLPNSLFLRKPHSTRFSFNRVRMISSGNDLSRRTLRMALQPTQNPVVQQKVIIPNKYGEKLVGVLHETESSEVVILCHGFRSTKENTIVVNLAVALEKEGISAFRFDFAGNGWLQILSFQLVRFLAGFINYKRGCVVLLYASKYHDIYMVVNVSGRYYLTEGIIDHLGTDFMQRIKEDGFIDVKNEIGSVDYRVTEESLMDRLSTNMHEACLQIDKECRVLTVHGSHDWFIPLEDAIEFDKKIPNHHLHIIGGSDHTYNHYHRYLATVVLDFMKATPEQNKDTTS</sequence>
<dbReference type="PANTHER" id="PTHR42886">
    <property type="entry name" value="RE40534P-RELATED"/>
    <property type="match status" value="1"/>
</dbReference>
<dbReference type="AlphaFoldDB" id="A0A5N6QJH6"/>
<name>A0A5N6QJH6_9ROSI</name>
<dbReference type="Gene3D" id="3.40.50.1820">
    <property type="entry name" value="alpha/beta hydrolase"/>
    <property type="match status" value="2"/>
</dbReference>
<reference evidence="1 2" key="1">
    <citation type="submission" date="2019-06" db="EMBL/GenBank/DDBJ databases">
        <title>A chromosomal-level reference genome of Carpinus fangiana (Coryloideae, Betulaceae).</title>
        <authorList>
            <person name="Yang X."/>
            <person name="Wang Z."/>
            <person name="Zhang L."/>
            <person name="Hao G."/>
            <person name="Liu J."/>
            <person name="Yang Y."/>
        </authorList>
    </citation>
    <scope>NUCLEOTIDE SEQUENCE [LARGE SCALE GENOMIC DNA]</scope>
    <source>
        <strain evidence="1">Cfa_2016G</strain>
        <tissue evidence="1">Leaf</tissue>
    </source>
</reference>
<dbReference type="GO" id="GO:0005829">
    <property type="term" value="C:cytosol"/>
    <property type="evidence" value="ECO:0007669"/>
    <property type="project" value="TreeGrafter"/>
</dbReference>
<dbReference type="Proteomes" id="UP000327013">
    <property type="component" value="Chromosome 1"/>
</dbReference>
<dbReference type="PANTHER" id="PTHR42886:SF53">
    <property type="entry name" value="ALPHA_BETA-HYDROLASES SUPERFAMILY PROTEIN"/>
    <property type="match status" value="1"/>
</dbReference>
<dbReference type="SUPFAM" id="SSF53474">
    <property type="entry name" value="alpha/beta-Hydrolases"/>
    <property type="match status" value="1"/>
</dbReference>
<evidence type="ECO:0008006" key="3">
    <source>
        <dbReference type="Google" id="ProtNLM"/>
    </source>
</evidence>
<evidence type="ECO:0000313" key="1">
    <source>
        <dbReference type="EMBL" id="KAE7998534.1"/>
    </source>
</evidence>
<dbReference type="EMBL" id="CM017321">
    <property type="protein sequence ID" value="KAE7998534.1"/>
    <property type="molecule type" value="Genomic_DNA"/>
</dbReference>
<evidence type="ECO:0000313" key="2">
    <source>
        <dbReference type="Proteomes" id="UP000327013"/>
    </source>
</evidence>